<protein>
    <recommendedName>
        <fullName evidence="4">NmrA-like domain-containing protein</fullName>
    </recommendedName>
</protein>
<dbReference type="InterPro" id="IPR008030">
    <property type="entry name" value="NmrA-like"/>
</dbReference>
<dbReference type="InterPro" id="IPR036291">
    <property type="entry name" value="NAD(P)-bd_dom_sf"/>
</dbReference>
<gene>
    <name evidence="5" type="ORF">ASPCAL06847</name>
</gene>
<evidence type="ECO:0000313" key="6">
    <source>
        <dbReference type="Proteomes" id="UP000054771"/>
    </source>
</evidence>
<dbReference type="AlphaFoldDB" id="A0A0U5GX95"/>
<keyword evidence="2" id="KW-0521">NADP</keyword>
<dbReference type="Gene3D" id="3.40.50.720">
    <property type="entry name" value="NAD(P)-binding Rossmann-like Domain"/>
    <property type="match status" value="1"/>
</dbReference>
<evidence type="ECO:0000256" key="2">
    <source>
        <dbReference type="ARBA" id="ARBA00022857"/>
    </source>
</evidence>
<dbReference type="Pfam" id="PF05368">
    <property type="entry name" value="NmrA"/>
    <property type="match status" value="1"/>
</dbReference>
<dbReference type="STRING" id="454130.A0A0U5GX95"/>
<comment type="similarity">
    <text evidence="1">Belongs to the NmrA-type oxidoreductase family.</text>
</comment>
<sequence>MTLTAPLITVFGATGNQGGAVARSLLQNPSFKVRALTRNPSSPASQALATQGVEVRQADGFSSESMVSAFSGSWGAFVNINSDDKAFKQGGPTEFDMGKTIVDAAAQAGVSHFIFSTGPDCLTLTGGKVRMNAADMKYKIEQYARQISCFETVSFICASWFFENFLIKELAPIFGGFPFIPDTDGYLTLIAPKWGGKEDVPFIAMSDDFGDIVQGMFLDPEAVKGQVVHGCSDICSFDQLVGAFEEVSGCRARFRPLPSWEAFDTHGVPELDDTKAMFAFTQNNAGKYFGPELSEKETAGRLKLKTSVALGRPKGEQQLMSIERWCRKHFSLR</sequence>
<keyword evidence="3" id="KW-0560">Oxidoreductase</keyword>
<evidence type="ECO:0000313" key="5">
    <source>
        <dbReference type="EMBL" id="CEL05732.1"/>
    </source>
</evidence>
<dbReference type="GO" id="GO:0005634">
    <property type="term" value="C:nucleus"/>
    <property type="evidence" value="ECO:0007669"/>
    <property type="project" value="TreeGrafter"/>
</dbReference>
<name>A0A0U5GX95_ASPCI</name>
<dbReference type="PANTHER" id="PTHR42748">
    <property type="entry name" value="NITROGEN METABOLITE REPRESSION PROTEIN NMRA FAMILY MEMBER"/>
    <property type="match status" value="1"/>
</dbReference>
<dbReference type="OMA" id="VRMKAMD"/>
<accession>A0A0U5GX95</accession>
<dbReference type="GO" id="GO:0016491">
    <property type="term" value="F:oxidoreductase activity"/>
    <property type="evidence" value="ECO:0007669"/>
    <property type="project" value="UniProtKB-KW"/>
</dbReference>
<proteinExistence type="inferred from homology"/>
<evidence type="ECO:0000259" key="4">
    <source>
        <dbReference type="Pfam" id="PF05368"/>
    </source>
</evidence>
<dbReference type="CDD" id="cd05251">
    <property type="entry name" value="NmrA_like_SDR_a"/>
    <property type="match status" value="1"/>
</dbReference>
<dbReference type="SUPFAM" id="SSF51735">
    <property type="entry name" value="NAD(P)-binding Rossmann-fold domains"/>
    <property type="match status" value="1"/>
</dbReference>
<dbReference type="OrthoDB" id="300709at2759"/>
<reference evidence="6" key="1">
    <citation type="journal article" date="2016" name="Genome Announc.">
        <title>Draft genome sequences of fungus Aspergillus calidoustus.</title>
        <authorList>
            <person name="Horn F."/>
            <person name="Linde J."/>
            <person name="Mattern D.J."/>
            <person name="Walther G."/>
            <person name="Guthke R."/>
            <person name="Scherlach K."/>
            <person name="Martin K."/>
            <person name="Brakhage A.A."/>
            <person name="Petzke L."/>
            <person name="Valiante V."/>
        </authorList>
    </citation>
    <scope>NUCLEOTIDE SEQUENCE [LARGE SCALE GENOMIC DNA]</scope>
    <source>
        <strain evidence="6">SF006504</strain>
    </source>
</reference>
<dbReference type="Gene3D" id="3.90.25.10">
    <property type="entry name" value="UDP-galactose 4-epimerase, domain 1"/>
    <property type="match status" value="1"/>
</dbReference>
<dbReference type="PANTHER" id="PTHR42748:SF30">
    <property type="entry name" value="NMRA-LIKE DOMAIN-CONTAINING PROTEIN"/>
    <property type="match status" value="1"/>
</dbReference>
<evidence type="ECO:0000256" key="1">
    <source>
        <dbReference type="ARBA" id="ARBA00006328"/>
    </source>
</evidence>
<dbReference type="EMBL" id="CDMC01000005">
    <property type="protein sequence ID" value="CEL05732.1"/>
    <property type="molecule type" value="Genomic_DNA"/>
</dbReference>
<dbReference type="Proteomes" id="UP000054771">
    <property type="component" value="Unassembled WGS sequence"/>
</dbReference>
<feature type="domain" description="NmrA-like" evidence="4">
    <location>
        <begin position="7"/>
        <end position="284"/>
    </location>
</feature>
<dbReference type="InterPro" id="IPR051164">
    <property type="entry name" value="NmrA-like_oxidored"/>
</dbReference>
<organism evidence="5 6">
    <name type="scientific">Aspergillus calidoustus</name>
    <dbReference type="NCBI Taxonomy" id="454130"/>
    <lineage>
        <taxon>Eukaryota</taxon>
        <taxon>Fungi</taxon>
        <taxon>Dikarya</taxon>
        <taxon>Ascomycota</taxon>
        <taxon>Pezizomycotina</taxon>
        <taxon>Eurotiomycetes</taxon>
        <taxon>Eurotiomycetidae</taxon>
        <taxon>Eurotiales</taxon>
        <taxon>Aspergillaceae</taxon>
        <taxon>Aspergillus</taxon>
        <taxon>Aspergillus subgen. Nidulantes</taxon>
    </lineage>
</organism>
<keyword evidence="6" id="KW-1185">Reference proteome</keyword>
<evidence type="ECO:0000256" key="3">
    <source>
        <dbReference type="ARBA" id="ARBA00023002"/>
    </source>
</evidence>